<evidence type="ECO:0000313" key="2">
    <source>
        <dbReference type="Proteomes" id="UP000196386"/>
    </source>
</evidence>
<sequence>MKERKLNYRFHNPNPTAATADYLLKIFMEANQEKVQLAIQAAANGPDGAGEKDDEGHPA</sequence>
<dbReference type="RefSeq" id="WP_087300580.1">
    <property type="nucleotide sequence ID" value="NZ_NFKP01000007.1"/>
</dbReference>
<organism evidence="1 2">
    <name type="scientific">Anaerotruncus colihominis</name>
    <dbReference type="NCBI Taxonomy" id="169435"/>
    <lineage>
        <taxon>Bacteria</taxon>
        <taxon>Bacillati</taxon>
        <taxon>Bacillota</taxon>
        <taxon>Clostridia</taxon>
        <taxon>Eubacteriales</taxon>
        <taxon>Oscillospiraceae</taxon>
        <taxon>Anaerotruncus</taxon>
    </lineage>
</organism>
<reference evidence="2" key="1">
    <citation type="submission" date="2017-04" db="EMBL/GenBank/DDBJ databases">
        <title>Function of individual gut microbiota members based on whole genome sequencing of pure cultures obtained from chicken caecum.</title>
        <authorList>
            <person name="Medvecky M."/>
            <person name="Cejkova D."/>
            <person name="Polansky O."/>
            <person name="Karasova D."/>
            <person name="Kubasova T."/>
            <person name="Cizek A."/>
            <person name="Rychlik I."/>
        </authorList>
    </citation>
    <scope>NUCLEOTIDE SEQUENCE [LARGE SCALE GENOMIC DNA]</scope>
    <source>
        <strain evidence="2">An175</strain>
    </source>
</reference>
<evidence type="ECO:0000313" key="1">
    <source>
        <dbReference type="EMBL" id="OUP69792.1"/>
    </source>
</evidence>
<accession>A0A1Y4MSC3</accession>
<gene>
    <name evidence="1" type="ORF">B5F11_07325</name>
</gene>
<dbReference type="AlphaFoldDB" id="A0A1Y4MSC3"/>
<dbReference type="EMBL" id="NFKP01000007">
    <property type="protein sequence ID" value="OUP69792.1"/>
    <property type="molecule type" value="Genomic_DNA"/>
</dbReference>
<comment type="caution">
    <text evidence="1">The sequence shown here is derived from an EMBL/GenBank/DDBJ whole genome shotgun (WGS) entry which is preliminary data.</text>
</comment>
<proteinExistence type="predicted"/>
<name>A0A1Y4MSC3_9FIRM</name>
<protein>
    <submittedName>
        <fullName evidence="1">Uncharacterized protein</fullName>
    </submittedName>
</protein>
<dbReference type="Proteomes" id="UP000196386">
    <property type="component" value="Unassembled WGS sequence"/>
</dbReference>